<reference evidence="5 6" key="1">
    <citation type="submission" date="2019-06" db="EMBL/GenBank/DDBJ databases">
        <title>Sequencing the genomes of 1000 actinobacteria strains.</title>
        <authorList>
            <person name="Klenk H.-P."/>
        </authorList>
    </citation>
    <scope>NUCLEOTIDE SEQUENCE [LARGE SCALE GENOMIC DNA]</scope>
    <source>
        <strain evidence="5 6">DSM 12335</strain>
    </source>
</reference>
<evidence type="ECO:0000256" key="2">
    <source>
        <dbReference type="SAM" id="MobiDB-lite"/>
    </source>
</evidence>
<comment type="caution">
    <text evidence="5">The sequence shown here is derived from an EMBL/GenBank/DDBJ whole genome shotgun (WGS) entry which is preliminary data.</text>
</comment>
<evidence type="ECO:0000256" key="1">
    <source>
        <dbReference type="ARBA" id="ARBA00006068"/>
    </source>
</evidence>
<dbReference type="Pfam" id="PF03816">
    <property type="entry name" value="LytR_cpsA_psr"/>
    <property type="match status" value="1"/>
</dbReference>
<feature type="region of interest" description="Disordered" evidence="2">
    <location>
        <begin position="1"/>
        <end position="36"/>
    </location>
</feature>
<evidence type="ECO:0000256" key="3">
    <source>
        <dbReference type="SAM" id="Phobius"/>
    </source>
</evidence>
<name>A0A542YQB9_9MICO</name>
<dbReference type="Gene3D" id="3.40.630.190">
    <property type="entry name" value="LCP protein"/>
    <property type="match status" value="1"/>
</dbReference>
<protein>
    <submittedName>
        <fullName evidence="5">LytR family transcriptional attenuator</fullName>
    </submittedName>
</protein>
<feature type="transmembrane region" description="Helical" evidence="3">
    <location>
        <begin position="121"/>
        <end position="143"/>
    </location>
</feature>
<feature type="compositionally biased region" description="Basic and acidic residues" evidence="2">
    <location>
        <begin position="22"/>
        <end position="33"/>
    </location>
</feature>
<keyword evidence="3" id="KW-1133">Transmembrane helix</keyword>
<keyword evidence="3" id="KW-0812">Transmembrane</keyword>
<dbReference type="PANTHER" id="PTHR33392:SF6">
    <property type="entry name" value="POLYISOPRENYL-TEICHOIC ACID--PEPTIDOGLYCAN TEICHOIC ACID TRANSFERASE TAGU"/>
    <property type="match status" value="1"/>
</dbReference>
<proteinExistence type="inferred from homology"/>
<feature type="domain" description="Cell envelope-related transcriptional attenuator" evidence="4">
    <location>
        <begin position="200"/>
        <end position="343"/>
    </location>
</feature>
<evidence type="ECO:0000259" key="4">
    <source>
        <dbReference type="Pfam" id="PF03816"/>
    </source>
</evidence>
<dbReference type="Proteomes" id="UP000319516">
    <property type="component" value="Unassembled WGS sequence"/>
</dbReference>
<gene>
    <name evidence="5" type="ORF">FB467_1409</name>
</gene>
<organism evidence="5 6">
    <name type="scientific">Ornithinicoccus hortensis</name>
    <dbReference type="NCBI Taxonomy" id="82346"/>
    <lineage>
        <taxon>Bacteria</taxon>
        <taxon>Bacillati</taxon>
        <taxon>Actinomycetota</taxon>
        <taxon>Actinomycetes</taxon>
        <taxon>Micrococcales</taxon>
        <taxon>Intrasporangiaceae</taxon>
        <taxon>Ornithinicoccus</taxon>
    </lineage>
</organism>
<dbReference type="AlphaFoldDB" id="A0A542YQB9"/>
<accession>A0A542YQB9</accession>
<feature type="compositionally biased region" description="Pro residues" evidence="2">
    <location>
        <begin position="92"/>
        <end position="109"/>
    </location>
</feature>
<comment type="similarity">
    <text evidence="1">Belongs to the LytR/CpsA/Psr (LCP) family.</text>
</comment>
<evidence type="ECO:0000313" key="6">
    <source>
        <dbReference type="Proteomes" id="UP000319516"/>
    </source>
</evidence>
<feature type="region of interest" description="Disordered" evidence="2">
    <location>
        <begin position="84"/>
        <end position="116"/>
    </location>
</feature>
<dbReference type="PANTHER" id="PTHR33392">
    <property type="entry name" value="POLYISOPRENYL-TEICHOIC ACID--PEPTIDOGLYCAN TEICHOIC ACID TRANSFERASE TAGU"/>
    <property type="match status" value="1"/>
</dbReference>
<dbReference type="NCBIfam" id="TIGR00350">
    <property type="entry name" value="lytR_cpsA_psr"/>
    <property type="match status" value="1"/>
</dbReference>
<keyword evidence="3" id="KW-0472">Membrane</keyword>
<dbReference type="EMBL" id="VFOP01000001">
    <property type="protein sequence ID" value="TQL50305.1"/>
    <property type="molecule type" value="Genomic_DNA"/>
</dbReference>
<sequence length="435" mass="46942">MDPDLPGYLSGDGTADETQQIDYRELEGQESYDRGGYQDAAYAGRYDGQYADGRYADDRYADGGYADDGYADSYDEAYDQPEDREVYRGQGGPPPAPGGRPPGGPPPGGPRRRRKRPRYGLRRFMVVLLVLVLAYVGAMIWAVTATWNSIDRVPATPTSADRPAAGSGSNFVLVGTDSRDNLTRAERNELVAGHSTEGARADTIMVLHLPDSGEPTLLSLPRDSYVEIPGQGENKINAAYSIGGPPLLVDTIEQSTGLRIDGYLEIGFGGFVEVVKVAGGVHMCLDEPVVDEKTKLDLPAGCQDLAGAEALNYVRMRYSDPRGDLGRVERQREFLSALVSKMATPQTILVPWRLHDVGTATGSALAIGEDTSMWETIQMALAMRKVSGGNGQSVTVPIENANYSTPAGSAVLWDTVKAEAMFEALRNDEPLSIEP</sequence>
<evidence type="ECO:0000313" key="5">
    <source>
        <dbReference type="EMBL" id="TQL50305.1"/>
    </source>
</evidence>
<keyword evidence="6" id="KW-1185">Reference proteome</keyword>
<dbReference type="InterPro" id="IPR050922">
    <property type="entry name" value="LytR/CpsA/Psr_CW_biosynth"/>
</dbReference>
<dbReference type="InterPro" id="IPR004474">
    <property type="entry name" value="LytR_CpsA_psr"/>
</dbReference>